<dbReference type="PROSITE" id="PS51257">
    <property type="entry name" value="PROKAR_LIPOPROTEIN"/>
    <property type="match status" value="1"/>
</dbReference>
<evidence type="ECO:0000313" key="5">
    <source>
        <dbReference type="Proteomes" id="UP000461010"/>
    </source>
</evidence>
<evidence type="ECO:0000313" key="4">
    <source>
        <dbReference type="EMBL" id="KAB7892093.1"/>
    </source>
</evidence>
<evidence type="ECO:0000256" key="2">
    <source>
        <dbReference type="SAM" id="SignalP"/>
    </source>
</evidence>
<reference evidence="5 6" key="1">
    <citation type="submission" date="2019-10" db="EMBL/GenBank/DDBJ databases">
        <title>Poseidonibacter ostreae sp. nov., isolated from the gut of the Ostrea denselamellosa.</title>
        <authorList>
            <person name="Choi A."/>
        </authorList>
    </citation>
    <scope>NUCLEOTIDE SEQUENCE [LARGE SCALE GENOMIC DNA]</scope>
    <source>
        <strain evidence="3 6">SJOD-M-33</strain>
        <strain evidence="4 5">SJOD-M-5</strain>
    </source>
</reference>
<organism evidence="3 6">
    <name type="scientific">Poseidonibacter ostreae</name>
    <dbReference type="NCBI Taxonomy" id="2654171"/>
    <lineage>
        <taxon>Bacteria</taxon>
        <taxon>Pseudomonadati</taxon>
        <taxon>Campylobacterota</taxon>
        <taxon>Epsilonproteobacteria</taxon>
        <taxon>Campylobacterales</taxon>
        <taxon>Arcobacteraceae</taxon>
        <taxon>Poseidonibacter</taxon>
    </lineage>
</organism>
<feature type="chain" id="PRO_5026801896" description="Lipoprotein" evidence="2">
    <location>
        <begin position="22"/>
        <end position="66"/>
    </location>
</feature>
<dbReference type="AlphaFoldDB" id="A0A6L4WU19"/>
<protein>
    <recommendedName>
        <fullName evidence="7">Lipoprotein</fullName>
    </recommendedName>
</protein>
<name>A0A6L4WU19_9BACT</name>
<proteinExistence type="predicted"/>
<evidence type="ECO:0000313" key="3">
    <source>
        <dbReference type="EMBL" id="KAB7889672.1"/>
    </source>
</evidence>
<dbReference type="EMBL" id="WFKJ01000008">
    <property type="protein sequence ID" value="KAB7892093.1"/>
    <property type="molecule type" value="Genomic_DNA"/>
</dbReference>
<keyword evidence="2" id="KW-0732">Signal</keyword>
<evidence type="ECO:0008006" key="7">
    <source>
        <dbReference type="Google" id="ProtNLM"/>
    </source>
</evidence>
<dbReference type="Proteomes" id="UP000472839">
    <property type="component" value="Unassembled WGS sequence"/>
</dbReference>
<evidence type="ECO:0000313" key="6">
    <source>
        <dbReference type="Proteomes" id="UP000472839"/>
    </source>
</evidence>
<keyword evidence="5" id="KW-1185">Reference proteome</keyword>
<evidence type="ECO:0000256" key="1">
    <source>
        <dbReference type="SAM" id="Coils"/>
    </source>
</evidence>
<comment type="caution">
    <text evidence="3">The sequence shown here is derived from an EMBL/GenBank/DDBJ whole genome shotgun (WGS) entry which is preliminary data.</text>
</comment>
<dbReference type="Proteomes" id="UP000461010">
    <property type="component" value="Unassembled WGS sequence"/>
</dbReference>
<accession>A0A6L4WU19</accession>
<feature type="signal peptide" evidence="2">
    <location>
        <begin position="1"/>
        <end position="21"/>
    </location>
</feature>
<dbReference type="EMBL" id="WFKK01000011">
    <property type="protein sequence ID" value="KAB7889672.1"/>
    <property type="molecule type" value="Genomic_DNA"/>
</dbReference>
<dbReference type="RefSeq" id="WP_152188625.1">
    <property type="nucleotide sequence ID" value="NZ_WFKI01000003.1"/>
</dbReference>
<gene>
    <name evidence="4" type="ORF">GBG18_04010</name>
    <name evidence="3" type="ORF">GBG19_05545</name>
</gene>
<sequence length="66" mass="7596">MKILKLTLSILFIFTLFTACASKTQTHVVESNNEDVSNLLKTLIEKEKEINKLNQTLEDCKNKKIQ</sequence>
<keyword evidence="1" id="KW-0175">Coiled coil</keyword>
<feature type="coiled-coil region" evidence="1">
    <location>
        <begin position="36"/>
        <end position="63"/>
    </location>
</feature>